<dbReference type="Gene3D" id="3.30.930.10">
    <property type="entry name" value="Bira Bifunctional Protein, Domain 2"/>
    <property type="match status" value="1"/>
</dbReference>
<sequence>MHLVILFMTKNFANRISIIEAEALELLDKAHSETELEEWRIAVLGRRGQITTVLRGISDLDPDSRRTAGAAANQLKIRLQAAFEDSKGRINSDETVASTGISDAIDVTLPGRKVSSGSLHPTT</sequence>
<dbReference type="InterPro" id="IPR045864">
    <property type="entry name" value="aa-tRNA-synth_II/BPL/LPL"/>
</dbReference>
<feature type="domain" description="Phenylalanine-tRNA ligase class II N-terminal" evidence="1">
    <location>
        <begin position="32"/>
        <end position="94"/>
    </location>
</feature>
<dbReference type="GO" id="GO:0004826">
    <property type="term" value="F:phenylalanine-tRNA ligase activity"/>
    <property type="evidence" value="ECO:0007669"/>
    <property type="project" value="InterPro"/>
</dbReference>
<name>A0A382TTB6_9ZZZZ</name>
<organism evidence="2">
    <name type="scientific">marine metagenome</name>
    <dbReference type="NCBI Taxonomy" id="408172"/>
    <lineage>
        <taxon>unclassified sequences</taxon>
        <taxon>metagenomes</taxon>
        <taxon>ecological metagenomes</taxon>
    </lineage>
</organism>
<dbReference type="InterPro" id="IPR010978">
    <property type="entry name" value="tRNA-bd_arm"/>
</dbReference>
<feature type="non-terminal residue" evidence="2">
    <location>
        <position position="123"/>
    </location>
</feature>
<proteinExistence type="predicted"/>
<evidence type="ECO:0000259" key="1">
    <source>
        <dbReference type="Pfam" id="PF02912"/>
    </source>
</evidence>
<dbReference type="GO" id="GO:0006432">
    <property type="term" value="P:phenylalanyl-tRNA aminoacylation"/>
    <property type="evidence" value="ECO:0007669"/>
    <property type="project" value="InterPro"/>
</dbReference>
<reference evidence="2" key="1">
    <citation type="submission" date="2018-05" db="EMBL/GenBank/DDBJ databases">
        <authorList>
            <person name="Lanie J.A."/>
            <person name="Ng W.-L."/>
            <person name="Kazmierczak K.M."/>
            <person name="Andrzejewski T.M."/>
            <person name="Davidsen T.M."/>
            <person name="Wayne K.J."/>
            <person name="Tettelin H."/>
            <person name="Glass J.I."/>
            <person name="Rusch D."/>
            <person name="Podicherti R."/>
            <person name="Tsui H.-C.T."/>
            <person name="Winkler M.E."/>
        </authorList>
    </citation>
    <scope>NUCLEOTIDE SEQUENCE</scope>
</reference>
<dbReference type="Pfam" id="PF02912">
    <property type="entry name" value="Phe_tRNA-synt_N"/>
    <property type="match status" value="1"/>
</dbReference>
<dbReference type="AlphaFoldDB" id="A0A382TTB6"/>
<evidence type="ECO:0000313" key="2">
    <source>
        <dbReference type="EMBL" id="SVD24965.1"/>
    </source>
</evidence>
<gene>
    <name evidence="2" type="ORF">METZ01_LOCUS377819</name>
</gene>
<protein>
    <recommendedName>
        <fullName evidence="1">Phenylalanine-tRNA ligase class II N-terminal domain-containing protein</fullName>
    </recommendedName>
</protein>
<dbReference type="InterPro" id="IPR004188">
    <property type="entry name" value="Phe-tRNA_ligase_II_N"/>
</dbReference>
<dbReference type="SUPFAM" id="SSF46589">
    <property type="entry name" value="tRNA-binding arm"/>
    <property type="match status" value="1"/>
</dbReference>
<dbReference type="GO" id="GO:0005524">
    <property type="term" value="F:ATP binding"/>
    <property type="evidence" value="ECO:0007669"/>
    <property type="project" value="InterPro"/>
</dbReference>
<dbReference type="EMBL" id="UINC01138798">
    <property type="protein sequence ID" value="SVD24965.1"/>
    <property type="molecule type" value="Genomic_DNA"/>
</dbReference>
<accession>A0A382TTB6</accession>
<dbReference type="GO" id="GO:0005737">
    <property type="term" value="C:cytoplasm"/>
    <property type="evidence" value="ECO:0007669"/>
    <property type="project" value="InterPro"/>
</dbReference>